<dbReference type="FunFam" id="3.30.565.10:FF:000006">
    <property type="entry name" value="Sensor histidine kinase WalK"/>
    <property type="match status" value="1"/>
</dbReference>
<dbReference type="PROSITE" id="PS50109">
    <property type="entry name" value="HIS_KIN"/>
    <property type="match status" value="1"/>
</dbReference>
<evidence type="ECO:0000256" key="5">
    <source>
        <dbReference type="ARBA" id="ARBA00022777"/>
    </source>
</evidence>
<dbReference type="InterPro" id="IPR003594">
    <property type="entry name" value="HATPase_dom"/>
</dbReference>
<keyword evidence="5" id="KW-0418">Kinase</keyword>
<accession>A0A2K9NQQ8</accession>
<dbReference type="InterPro" id="IPR036097">
    <property type="entry name" value="HisK_dim/P_sf"/>
</dbReference>
<dbReference type="Pfam" id="PF00512">
    <property type="entry name" value="HisKA"/>
    <property type="match status" value="1"/>
</dbReference>
<dbReference type="AlphaFoldDB" id="A0A2K9NQQ8"/>
<keyword evidence="7" id="KW-1185">Reference proteome</keyword>
<dbReference type="Gene3D" id="3.30.565.10">
    <property type="entry name" value="Histidine kinase-like ATPase, C-terminal domain"/>
    <property type="match status" value="1"/>
</dbReference>
<dbReference type="InterPro" id="IPR004358">
    <property type="entry name" value="Sig_transdc_His_kin-like_C"/>
</dbReference>
<dbReference type="SMART" id="SM00387">
    <property type="entry name" value="HATPase_c"/>
    <property type="match status" value="1"/>
</dbReference>
<gene>
    <name evidence="6" type="ORF">C0V70_04570</name>
</gene>
<evidence type="ECO:0000256" key="3">
    <source>
        <dbReference type="ARBA" id="ARBA00022553"/>
    </source>
</evidence>
<evidence type="ECO:0000256" key="1">
    <source>
        <dbReference type="ARBA" id="ARBA00000085"/>
    </source>
</evidence>
<sequence>MNNVNRFTLFLFFFVILCGLIVLVGWQWNIQVFKSVLPGFIAMKPNTAIGLIFLAVSSYFFYRQEKISHALGVIAAVFVMLLGLFTLGEYLFNRDFHIDELLYKDMDVIANKWPPGRFAPITGVNFVFISAGLLLHFLNSKKFIKTTQALVTIAWIASIQALIGYISGNSYTFGSAFYTQIALHTSILFIALTSGILLMWRDEGYVKHLSGDNVAGRVGRKLLLAAVVVPPLINILQHHGLKMNLYDADFGVLIRVVGSIVCFAWMAMITGIYLSEVDEKRAIAEQAQKTRTEELQRALMARDDLLSICSHELKTPISSMKLQTQFVQYQMEKDIEHTISPKKMSEILGQFDNQLNRLTKLIEDMLDFSRLNGGRFKLNKEEFNLNKLILDMLESYKAQLKINQCELNLSIDSEKPLIVFWDNGRIEQLVENLLTNAIKYGNHQPIELSIFQEKQNTCIQIRDHGMGIDSCDFKRIFEPYERAISANKISGLGLGLYISRKIAEAHGGSIRVESVAGVGSTFTATIPTRMINELEGNLSYAG</sequence>
<comment type="catalytic activity">
    <reaction evidence="1">
        <text>ATP + protein L-histidine = ADP + protein N-phospho-L-histidine.</text>
        <dbReference type="EC" id="2.7.13.3"/>
    </reaction>
</comment>
<organism evidence="6 7">
    <name type="scientific">Bacteriovorax stolpii</name>
    <name type="common">Bdellovibrio stolpii</name>
    <dbReference type="NCBI Taxonomy" id="960"/>
    <lineage>
        <taxon>Bacteria</taxon>
        <taxon>Pseudomonadati</taxon>
        <taxon>Bdellovibrionota</taxon>
        <taxon>Bacteriovoracia</taxon>
        <taxon>Bacteriovoracales</taxon>
        <taxon>Bacteriovoracaceae</taxon>
        <taxon>Bacteriovorax</taxon>
    </lineage>
</organism>
<dbReference type="InterPro" id="IPR003661">
    <property type="entry name" value="HisK_dim/P_dom"/>
</dbReference>
<dbReference type="GO" id="GO:0005886">
    <property type="term" value="C:plasma membrane"/>
    <property type="evidence" value="ECO:0007669"/>
    <property type="project" value="TreeGrafter"/>
</dbReference>
<dbReference type="CDD" id="cd00075">
    <property type="entry name" value="HATPase"/>
    <property type="match status" value="1"/>
</dbReference>
<dbReference type="PANTHER" id="PTHR43047:SF72">
    <property type="entry name" value="OSMOSENSING HISTIDINE PROTEIN KINASE SLN1"/>
    <property type="match status" value="1"/>
</dbReference>
<evidence type="ECO:0000256" key="2">
    <source>
        <dbReference type="ARBA" id="ARBA00012438"/>
    </source>
</evidence>
<dbReference type="KEGG" id="bsto:C0V70_04570"/>
<proteinExistence type="predicted"/>
<reference evidence="6 7" key="1">
    <citation type="submission" date="2018-01" db="EMBL/GenBank/DDBJ databases">
        <title>Complete genome sequence of Bacteriovorax stolpii DSM12778.</title>
        <authorList>
            <person name="Tang B."/>
            <person name="Chang J."/>
        </authorList>
    </citation>
    <scope>NUCLEOTIDE SEQUENCE [LARGE SCALE GENOMIC DNA]</scope>
    <source>
        <strain evidence="6 7">DSM 12778</strain>
    </source>
</reference>
<dbReference type="EMBL" id="CP025704">
    <property type="protein sequence ID" value="AUN97395.1"/>
    <property type="molecule type" value="Genomic_DNA"/>
</dbReference>
<evidence type="ECO:0000313" key="6">
    <source>
        <dbReference type="EMBL" id="AUN97395.1"/>
    </source>
</evidence>
<dbReference type="SUPFAM" id="SSF47384">
    <property type="entry name" value="Homodimeric domain of signal transducing histidine kinase"/>
    <property type="match status" value="1"/>
</dbReference>
<evidence type="ECO:0000256" key="4">
    <source>
        <dbReference type="ARBA" id="ARBA00022679"/>
    </source>
</evidence>
<evidence type="ECO:0000313" key="7">
    <source>
        <dbReference type="Proteomes" id="UP000235584"/>
    </source>
</evidence>
<dbReference type="GO" id="GO:0000155">
    <property type="term" value="F:phosphorelay sensor kinase activity"/>
    <property type="evidence" value="ECO:0007669"/>
    <property type="project" value="InterPro"/>
</dbReference>
<dbReference type="Pfam" id="PF02518">
    <property type="entry name" value="HATPase_c"/>
    <property type="match status" value="1"/>
</dbReference>
<dbReference type="SMART" id="SM00388">
    <property type="entry name" value="HisKA"/>
    <property type="match status" value="1"/>
</dbReference>
<dbReference type="InterPro" id="IPR005467">
    <property type="entry name" value="His_kinase_dom"/>
</dbReference>
<protein>
    <recommendedName>
        <fullName evidence="2">histidine kinase</fullName>
        <ecNumber evidence="2">2.7.13.3</ecNumber>
    </recommendedName>
</protein>
<dbReference type="EC" id="2.7.13.3" evidence="2"/>
<dbReference type="InterPro" id="IPR036890">
    <property type="entry name" value="HATPase_C_sf"/>
</dbReference>
<dbReference type="Gene3D" id="1.10.287.130">
    <property type="match status" value="1"/>
</dbReference>
<dbReference type="Proteomes" id="UP000235584">
    <property type="component" value="Chromosome"/>
</dbReference>
<dbReference type="PRINTS" id="PR00344">
    <property type="entry name" value="BCTRLSENSOR"/>
</dbReference>
<dbReference type="SUPFAM" id="SSF55874">
    <property type="entry name" value="ATPase domain of HSP90 chaperone/DNA topoisomerase II/histidine kinase"/>
    <property type="match status" value="1"/>
</dbReference>
<dbReference type="RefSeq" id="WP_102242690.1">
    <property type="nucleotide sequence ID" value="NZ_CP025704.1"/>
</dbReference>
<keyword evidence="3" id="KW-0597">Phosphoprotein</keyword>
<dbReference type="OrthoDB" id="9812260at2"/>
<dbReference type="PANTHER" id="PTHR43047">
    <property type="entry name" value="TWO-COMPONENT HISTIDINE PROTEIN KINASE"/>
    <property type="match status" value="1"/>
</dbReference>
<dbReference type="GO" id="GO:0009927">
    <property type="term" value="F:histidine phosphotransfer kinase activity"/>
    <property type="evidence" value="ECO:0007669"/>
    <property type="project" value="TreeGrafter"/>
</dbReference>
<dbReference type="CDD" id="cd00082">
    <property type="entry name" value="HisKA"/>
    <property type="match status" value="1"/>
</dbReference>
<name>A0A2K9NQQ8_BACTC</name>
<keyword evidence="4" id="KW-0808">Transferase</keyword>